<feature type="domain" description="Transposable element P transposase-like GTP-binding insertion" evidence="2">
    <location>
        <begin position="165"/>
        <end position="263"/>
    </location>
</feature>
<reference evidence="3 4" key="1">
    <citation type="submission" date="2024-01" db="EMBL/GenBank/DDBJ databases">
        <authorList>
            <person name="Alioto T."/>
            <person name="Alioto T."/>
            <person name="Gomez Garrido J."/>
        </authorList>
    </citation>
    <scope>NUCLEOTIDE SEQUENCE [LARGE SCALE GENOMIC DNA]</scope>
</reference>
<dbReference type="Pfam" id="PF21788">
    <property type="entry name" value="TNP-like_GBD"/>
    <property type="match status" value="1"/>
</dbReference>
<evidence type="ECO:0000313" key="4">
    <source>
        <dbReference type="Proteomes" id="UP001314229"/>
    </source>
</evidence>
<dbReference type="Proteomes" id="UP001314229">
    <property type="component" value="Unassembled WGS sequence"/>
</dbReference>
<keyword evidence="4" id="KW-1185">Reference proteome</keyword>
<name>A0AAV1NEZ9_SCOSC</name>
<evidence type="ECO:0000313" key="3">
    <source>
        <dbReference type="EMBL" id="CAK6957785.1"/>
    </source>
</evidence>
<protein>
    <submittedName>
        <fullName evidence="3">Uncharacterized protein si:ch73-130a3.4 isoform X3</fullName>
    </submittedName>
</protein>
<comment type="caution">
    <text evidence="3">The sequence shown here is derived from an EMBL/GenBank/DDBJ whole genome shotgun (WGS) entry which is preliminary data.</text>
</comment>
<accession>A0AAV1NEZ9</accession>
<dbReference type="AlphaFoldDB" id="A0AAV1NEZ9"/>
<dbReference type="InterPro" id="IPR048366">
    <property type="entry name" value="TNP-like_GBD"/>
</dbReference>
<organism evidence="3 4">
    <name type="scientific">Scomber scombrus</name>
    <name type="common">Atlantic mackerel</name>
    <name type="synonym">Scomber vernalis</name>
    <dbReference type="NCBI Taxonomy" id="13677"/>
    <lineage>
        <taxon>Eukaryota</taxon>
        <taxon>Metazoa</taxon>
        <taxon>Chordata</taxon>
        <taxon>Craniata</taxon>
        <taxon>Vertebrata</taxon>
        <taxon>Euteleostomi</taxon>
        <taxon>Actinopterygii</taxon>
        <taxon>Neopterygii</taxon>
        <taxon>Teleostei</taxon>
        <taxon>Neoteleostei</taxon>
        <taxon>Acanthomorphata</taxon>
        <taxon>Pelagiaria</taxon>
        <taxon>Scombriformes</taxon>
        <taxon>Scombridae</taxon>
        <taxon>Scomber</taxon>
    </lineage>
</organism>
<feature type="domain" description="Transposable element P transposase-like RNase H" evidence="1">
    <location>
        <begin position="99"/>
        <end position="134"/>
    </location>
</feature>
<dbReference type="InterPro" id="IPR048365">
    <property type="entry name" value="TNP-like_RNaseH_N"/>
</dbReference>
<dbReference type="EMBL" id="CAWUFR010000030">
    <property type="protein sequence ID" value="CAK6957785.1"/>
    <property type="molecule type" value="Genomic_DNA"/>
</dbReference>
<proteinExistence type="predicted"/>
<dbReference type="Pfam" id="PF21787">
    <property type="entry name" value="TNP-like_RNaseH_N"/>
    <property type="match status" value="2"/>
</dbReference>
<feature type="domain" description="Transposable element P transposase-like RNase H" evidence="1">
    <location>
        <begin position="7"/>
        <end position="68"/>
    </location>
</feature>
<sequence>MSSVVAKPSLNMMMLDMLKRRQEEDPAKYGCVCLMLDSMAIRQHVQYNTHTQKMSGFVDMGDGINETDFIFLDRSGFYGWPTRPLEGSNCLLPEQVPVVLLVHALEELHERGIRVVCVTMDGHASNVRMCNQLGCQLKGNAVEPLKTHFPHPVTGERVFVLMDACHMLKLARTMLQAYSPITSTTGQINWRYIVHLNTVQAKDGLHAANKVADKHVNFDSQKMQMSLAAQTLSRSVIVALRTLRDLGYSQFQHCEATAEFIENSFSVSGKSAPTALARITWSSSSIRSGHKGTPFIRLNDAVTNGTRPTCAHSSSSSQFSLSFFCNIFAVK</sequence>
<gene>
    <name evidence="3" type="ORF">FSCOSCO3_A033882</name>
</gene>
<evidence type="ECO:0000259" key="1">
    <source>
        <dbReference type="Pfam" id="PF21787"/>
    </source>
</evidence>
<evidence type="ECO:0000259" key="2">
    <source>
        <dbReference type="Pfam" id="PF21788"/>
    </source>
</evidence>